<proteinExistence type="predicted"/>
<dbReference type="STRING" id="525365.HMPREF0548_1347"/>
<dbReference type="PROSITE" id="PS51482">
    <property type="entry name" value="DEGV"/>
    <property type="match status" value="1"/>
</dbReference>
<dbReference type="EMBL" id="ACGU01000064">
    <property type="protein sequence ID" value="EEJ71734.1"/>
    <property type="molecule type" value="Genomic_DNA"/>
</dbReference>
<dbReference type="AlphaFoldDB" id="C2ENV1"/>
<evidence type="ECO:0000256" key="1">
    <source>
        <dbReference type="ARBA" id="ARBA00003238"/>
    </source>
</evidence>
<dbReference type="GO" id="GO:0008289">
    <property type="term" value="F:lipid binding"/>
    <property type="evidence" value="ECO:0007669"/>
    <property type="project" value="UniProtKB-KW"/>
</dbReference>
<dbReference type="InterPro" id="IPR050270">
    <property type="entry name" value="DegV_domain_contain"/>
</dbReference>
<dbReference type="NCBIfam" id="TIGR00762">
    <property type="entry name" value="DegV"/>
    <property type="match status" value="1"/>
</dbReference>
<sequence>MIEGEFIMKIAVLTDSSAYLTKEQQEKYHIDVLPIPIIWNGNTYRDLIDIGYQEFYQKLAEEKDLPSTSQPSIGDLQKKIDEYVKEGYTDVIVITLSSGISSYYSSVVSVARDENRIKVHPFDSKITCAGEADFAMLAGRLIEAGADMDLIIHDLTDLQKTMDVRFMVDDLGHLKRTGRLSNAASFVGTLFKIKPILSMDVQNEGKISAIAKERQYKRAYKHIQNDFDNLTKVMPYKIKCTFFDSLDPKKKQEWLEDYSAKFPKYLFDTSIIGPVVGVHVGQGTMAMIWCRDLNDYFDKDGQPVEGMNSKEVVDNEE</sequence>
<dbReference type="InterPro" id="IPR043168">
    <property type="entry name" value="DegV_C"/>
</dbReference>
<dbReference type="Pfam" id="PF02645">
    <property type="entry name" value="DegV"/>
    <property type="match status" value="1"/>
</dbReference>
<dbReference type="SUPFAM" id="SSF82549">
    <property type="entry name" value="DAK1/DegV-like"/>
    <property type="match status" value="1"/>
</dbReference>
<reference evidence="3 4" key="1">
    <citation type="submission" date="2009-01" db="EMBL/GenBank/DDBJ databases">
        <authorList>
            <person name="Qin X."/>
            <person name="Bachman B."/>
            <person name="Battles P."/>
            <person name="Bell A."/>
            <person name="Bess C."/>
            <person name="Bickham C."/>
            <person name="Chaboub L."/>
            <person name="Chen D."/>
            <person name="Coyle M."/>
            <person name="Deiros D.R."/>
            <person name="Dinh H."/>
            <person name="Forbes L."/>
            <person name="Fowler G."/>
            <person name="Francisco L."/>
            <person name="Fu Q."/>
            <person name="Gubbala S."/>
            <person name="Hale W."/>
            <person name="Han Y."/>
            <person name="Hemphill L."/>
            <person name="Highlander S.K."/>
            <person name="Hirani K."/>
            <person name="Hogues M."/>
            <person name="Jackson L."/>
            <person name="Jakkamsetti A."/>
            <person name="Javaid M."/>
            <person name="Jiang H."/>
            <person name="Korchina V."/>
            <person name="Kovar C."/>
            <person name="Lara F."/>
            <person name="Lee S."/>
            <person name="Mata R."/>
            <person name="Mathew T."/>
            <person name="Moen C."/>
            <person name="Morales K."/>
            <person name="Munidasa M."/>
            <person name="Nazareth L."/>
            <person name="Ngo R."/>
            <person name="Nguyen L."/>
            <person name="Okwuonu G."/>
            <person name="Ongeri F."/>
            <person name="Patil S."/>
            <person name="Petrosino J."/>
            <person name="Pham C."/>
            <person name="Pham P."/>
            <person name="Pu L.-L."/>
            <person name="Puazo M."/>
            <person name="Raj R."/>
            <person name="Reid J."/>
            <person name="Rouhana J."/>
            <person name="Saada N."/>
            <person name="Shang Y."/>
            <person name="Simmons D."/>
            <person name="Thornton R."/>
            <person name="Warren J."/>
            <person name="Weissenberger G."/>
            <person name="Zhang J."/>
            <person name="Zhang L."/>
            <person name="Zhou C."/>
            <person name="Zhu D."/>
            <person name="Muzny D."/>
            <person name="Worley K."/>
            <person name="Gibbs R."/>
        </authorList>
    </citation>
    <scope>NUCLEOTIDE SEQUENCE [LARGE SCALE GENOMIC DNA]</scope>
    <source>
        <strain evidence="3 4">DSM 16047</strain>
    </source>
</reference>
<protein>
    <submittedName>
        <fullName evidence="3">EDD domain protein, DegV family</fullName>
    </submittedName>
</protein>
<dbReference type="InterPro" id="IPR003797">
    <property type="entry name" value="DegV"/>
</dbReference>
<dbReference type="PANTHER" id="PTHR33434">
    <property type="entry name" value="DEGV DOMAIN-CONTAINING PROTEIN DR_1986-RELATED"/>
    <property type="match status" value="1"/>
</dbReference>
<evidence type="ECO:0000313" key="4">
    <source>
        <dbReference type="Proteomes" id="UP000005583"/>
    </source>
</evidence>
<accession>C2ENV1</accession>
<evidence type="ECO:0000256" key="2">
    <source>
        <dbReference type="ARBA" id="ARBA00023121"/>
    </source>
</evidence>
<evidence type="ECO:0000313" key="3">
    <source>
        <dbReference type="EMBL" id="EEJ71734.1"/>
    </source>
</evidence>
<gene>
    <name evidence="3" type="ORF">HMPREF0548_1347</name>
</gene>
<dbReference type="Proteomes" id="UP000005583">
    <property type="component" value="Unassembled WGS sequence"/>
</dbReference>
<dbReference type="Gene3D" id="3.30.1180.10">
    <property type="match status" value="1"/>
</dbReference>
<keyword evidence="4" id="KW-1185">Reference proteome</keyword>
<comment type="function">
    <text evidence="1">May bind long-chain fatty acids, such as palmitate, and may play a role in lipid transport or fatty acid metabolism.</text>
</comment>
<comment type="caution">
    <text evidence="3">The sequence shown here is derived from an EMBL/GenBank/DDBJ whole genome shotgun (WGS) entry which is preliminary data.</text>
</comment>
<dbReference type="PANTHER" id="PTHR33434:SF2">
    <property type="entry name" value="FATTY ACID-BINDING PROTEIN TM_1468"/>
    <property type="match status" value="1"/>
</dbReference>
<dbReference type="HOGENOM" id="CLU_048251_3_1_9"/>
<dbReference type="eggNOG" id="COG1307">
    <property type="taxonomic scope" value="Bacteria"/>
</dbReference>
<dbReference type="Gene3D" id="3.40.50.10170">
    <property type="match status" value="1"/>
</dbReference>
<name>C2ENV1_9LACO</name>
<keyword evidence="2" id="KW-0446">Lipid-binding</keyword>
<organism evidence="3 4">
    <name type="scientific">Lactobacillus ultunensis DSM 16047</name>
    <dbReference type="NCBI Taxonomy" id="525365"/>
    <lineage>
        <taxon>Bacteria</taxon>
        <taxon>Bacillati</taxon>
        <taxon>Bacillota</taxon>
        <taxon>Bacilli</taxon>
        <taxon>Lactobacillales</taxon>
        <taxon>Lactobacillaceae</taxon>
        <taxon>Lactobacillus</taxon>
    </lineage>
</organism>